<protein>
    <submittedName>
        <fullName evidence="8">Peptidase S45 penicillin amidase</fullName>
    </submittedName>
</protein>
<name>I4B582_TURPD</name>
<gene>
    <name evidence="8" type="ordered locus">Turpa_1792</name>
</gene>
<keyword evidence="7" id="KW-0472">Membrane</keyword>
<comment type="similarity">
    <text evidence="1">Belongs to the peptidase S45 family.</text>
</comment>
<reference evidence="8 9" key="1">
    <citation type="submission" date="2012-06" db="EMBL/GenBank/DDBJ databases">
        <title>The complete chromosome of genome of Turneriella parva DSM 21527.</title>
        <authorList>
            <consortium name="US DOE Joint Genome Institute (JGI-PGF)"/>
            <person name="Lucas S."/>
            <person name="Han J."/>
            <person name="Lapidus A."/>
            <person name="Bruce D."/>
            <person name="Goodwin L."/>
            <person name="Pitluck S."/>
            <person name="Peters L."/>
            <person name="Kyrpides N."/>
            <person name="Mavromatis K."/>
            <person name="Ivanova N."/>
            <person name="Mikhailova N."/>
            <person name="Chertkov O."/>
            <person name="Detter J.C."/>
            <person name="Tapia R."/>
            <person name="Han C."/>
            <person name="Land M."/>
            <person name="Hauser L."/>
            <person name="Markowitz V."/>
            <person name="Cheng J.-F."/>
            <person name="Hugenholtz P."/>
            <person name="Woyke T."/>
            <person name="Wu D."/>
            <person name="Gronow S."/>
            <person name="Wellnitz S."/>
            <person name="Brambilla E."/>
            <person name="Klenk H.-P."/>
            <person name="Eisen J.A."/>
        </authorList>
    </citation>
    <scope>NUCLEOTIDE SEQUENCE [LARGE SCALE GENOMIC DNA]</scope>
    <source>
        <strain evidence="9">ATCC BAA-1111 / DSM 21527 / NCTC 11395 / H</strain>
    </source>
</reference>
<dbReference type="GO" id="GO:0017000">
    <property type="term" value="P:antibiotic biosynthetic process"/>
    <property type="evidence" value="ECO:0007669"/>
    <property type="project" value="InterPro"/>
</dbReference>
<evidence type="ECO:0000313" key="8">
    <source>
        <dbReference type="EMBL" id="AFM12439.1"/>
    </source>
</evidence>
<sequence>MALKKSSKKPTKKTATKTKAKPNKKKLLQPKAASTPIARLKQGDPTSEAELSALFEVASADNSRKAQVQLAEVEHDAGDEPRPKRKIWRYVAAVLVVSLLVGYGWLRFRLKQSLIPEEGSVTVAAISADIEIRRDAYGVPFIKAQNLDDMAFGAGFAMVADRDFQIEFLRRMAYGRLSEVLGNDTLGVDIYMRSLGFAGLAQKNYANLSPKMQKMLASYAAGVNAARAAYPKTQFEYLLLGLDRLEWKAEDSLALYQLFSFLLATNHIEEVAFLKFAAHLGLEKAAWLFPIYADAELPFEEAAQLKDVDFKKISASEPVLKAEIEKAGSLWQALTPSVPASNNWVVAPSRTKEGKSLLANDTHLQLTIPAMWYMMNLECPEYRAAGVALPGTPIVALGTNGTIAWGATMVMADNQDIFLEQLREENGTTQYLFKGKWENAIVSEEQIGLRGGKTHAFKKIKTRHGVLLNEAFLHPFPDKHLALNLRSEYGLAYRTSVGARETTLEGIFSMAAARDMKAARKALDQVTGIYLNVVYADAKNIGWVATGRYPAREGASGLLPRIGWTGENEWNGFFAPSENPSALNPKDGYIATGNDRIWNDETELWVSSSWYGSDRAGRAKELLAGSKTHTASDMAKFQADVESPTARSFAVLLQSSPFAVDVAAAIDQLPASENIRAKEALGILKDFRGDLSKESASAAVYQNFVSAMTVLTFADELGGKGSPLWENFQAINKRSYNAVQDHLLARADSPFWDNVTTPDKETKAMIFAAALAEAITQSEKQMGDNRGDWAWGKIHQYRWQHQFAKKAPVLGPYLNRGPVGTGGDLHTLNQAGNLWGDTHDVWLIPAMRFIVDFSADEPAQLMLHMGTSGNAESKHYDDMIPHFTGVTNLPLSMKPANVDAQYTKKFLLKKQ</sequence>
<keyword evidence="7" id="KW-0812">Transmembrane</keyword>
<feature type="region of interest" description="Disordered" evidence="6">
    <location>
        <begin position="1"/>
        <end position="45"/>
    </location>
</feature>
<feature type="binding site" evidence="5">
    <location>
        <position position="270"/>
    </location>
    <ligand>
        <name>Ca(2+)</name>
        <dbReference type="ChEBI" id="CHEBI:29108"/>
    </ligand>
</feature>
<dbReference type="InterPro" id="IPR043146">
    <property type="entry name" value="Penicillin_amidase_N_B-knob"/>
</dbReference>
<dbReference type="Gene3D" id="2.30.120.10">
    <property type="match status" value="1"/>
</dbReference>
<dbReference type="OrthoDB" id="9759796at2"/>
<dbReference type="STRING" id="869212.Turpa_1792"/>
<evidence type="ECO:0000256" key="5">
    <source>
        <dbReference type="PIRSR" id="PIRSR001227-2"/>
    </source>
</evidence>
<dbReference type="KEGG" id="tpx:Turpa_1792"/>
<feature type="active site" description="Nucleophile" evidence="4">
    <location>
        <position position="341"/>
    </location>
</feature>
<keyword evidence="5" id="KW-0479">Metal-binding</keyword>
<keyword evidence="5" id="KW-0106">Calcium</keyword>
<keyword evidence="2" id="KW-0378">Hydrolase</keyword>
<keyword evidence="7" id="KW-1133">Transmembrane helix</keyword>
<evidence type="ECO:0000256" key="7">
    <source>
        <dbReference type="SAM" id="Phobius"/>
    </source>
</evidence>
<dbReference type="SUPFAM" id="SSF56235">
    <property type="entry name" value="N-terminal nucleophile aminohydrolases (Ntn hydrolases)"/>
    <property type="match status" value="1"/>
</dbReference>
<feature type="compositionally biased region" description="Basic residues" evidence="6">
    <location>
        <begin position="1"/>
        <end position="28"/>
    </location>
</feature>
<evidence type="ECO:0000256" key="2">
    <source>
        <dbReference type="ARBA" id="ARBA00022801"/>
    </source>
</evidence>
<evidence type="ECO:0000256" key="6">
    <source>
        <dbReference type="SAM" id="MobiDB-lite"/>
    </source>
</evidence>
<dbReference type="Gene3D" id="3.60.20.10">
    <property type="entry name" value="Glutamine Phosphoribosylpyrophosphate, subunit 1, domain 1"/>
    <property type="match status" value="1"/>
</dbReference>
<keyword evidence="9" id="KW-1185">Reference proteome</keyword>
<dbReference type="InterPro" id="IPR029055">
    <property type="entry name" value="Ntn_hydrolases_N"/>
</dbReference>
<dbReference type="Proteomes" id="UP000006048">
    <property type="component" value="Chromosome"/>
</dbReference>
<dbReference type="InterPro" id="IPR014395">
    <property type="entry name" value="Pen/GL7ACA/AHL_acylase"/>
</dbReference>
<organism evidence="8 9">
    <name type="scientific">Turneriella parva (strain ATCC BAA-1111 / DSM 21527 / NCTC 11395 / H)</name>
    <name type="common">Leptospira parva</name>
    <dbReference type="NCBI Taxonomy" id="869212"/>
    <lineage>
        <taxon>Bacteria</taxon>
        <taxon>Pseudomonadati</taxon>
        <taxon>Spirochaetota</taxon>
        <taxon>Spirochaetia</taxon>
        <taxon>Leptospirales</taxon>
        <taxon>Leptospiraceae</taxon>
        <taxon>Turneriella</taxon>
    </lineage>
</organism>
<feature type="binding site" evidence="5">
    <location>
        <position position="413"/>
    </location>
    <ligand>
        <name>Ca(2+)</name>
        <dbReference type="ChEBI" id="CHEBI:29108"/>
    </ligand>
</feature>
<dbReference type="InterPro" id="IPR043147">
    <property type="entry name" value="Penicillin_amidase_A-knob"/>
</dbReference>
<dbReference type="RefSeq" id="WP_014802948.1">
    <property type="nucleotide sequence ID" value="NC_018020.1"/>
</dbReference>
<dbReference type="PANTHER" id="PTHR34218">
    <property type="entry name" value="PEPTIDASE S45 PENICILLIN AMIDASE"/>
    <property type="match status" value="1"/>
</dbReference>
<dbReference type="InterPro" id="IPR002692">
    <property type="entry name" value="S45"/>
</dbReference>
<accession>I4B582</accession>
<dbReference type="Gene3D" id="1.10.1400.10">
    <property type="match status" value="1"/>
</dbReference>
<dbReference type="PIRSF" id="PIRSF001227">
    <property type="entry name" value="Pen_acylase"/>
    <property type="match status" value="1"/>
</dbReference>
<dbReference type="AlphaFoldDB" id="I4B582"/>
<feature type="transmembrane region" description="Helical" evidence="7">
    <location>
        <begin position="87"/>
        <end position="106"/>
    </location>
</feature>
<dbReference type="GO" id="GO:0046872">
    <property type="term" value="F:metal ion binding"/>
    <property type="evidence" value="ECO:0007669"/>
    <property type="project" value="UniProtKB-KW"/>
</dbReference>
<evidence type="ECO:0000313" key="9">
    <source>
        <dbReference type="Proteomes" id="UP000006048"/>
    </source>
</evidence>
<evidence type="ECO:0000256" key="4">
    <source>
        <dbReference type="PIRSR" id="PIRSR001227-1"/>
    </source>
</evidence>
<evidence type="ECO:0000256" key="1">
    <source>
        <dbReference type="ARBA" id="ARBA00006586"/>
    </source>
</evidence>
<keyword evidence="3" id="KW-0865">Zymogen</keyword>
<dbReference type="GO" id="GO:0016811">
    <property type="term" value="F:hydrolase activity, acting on carbon-nitrogen (but not peptide) bonds, in linear amides"/>
    <property type="evidence" value="ECO:0007669"/>
    <property type="project" value="InterPro"/>
</dbReference>
<feature type="binding site" evidence="5">
    <location>
        <position position="416"/>
    </location>
    <ligand>
        <name>Ca(2+)</name>
        <dbReference type="ChEBI" id="CHEBI:29108"/>
    </ligand>
</feature>
<dbReference type="Pfam" id="PF01804">
    <property type="entry name" value="Penicil_amidase"/>
    <property type="match status" value="1"/>
</dbReference>
<dbReference type="PANTHER" id="PTHR34218:SF4">
    <property type="entry name" value="ACYL-HOMOSERINE LACTONE ACYLASE QUIP"/>
    <property type="match status" value="1"/>
</dbReference>
<dbReference type="MEROPS" id="S45.003"/>
<comment type="cofactor">
    <cofactor evidence="5">
        <name>Ca(2+)</name>
        <dbReference type="ChEBI" id="CHEBI:29108"/>
    </cofactor>
    <text evidence="5">Binds 1 Ca(2+) ion per dimer.</text>
</comment>
<dbReference type="CDD" id="cd03747">
    <property type="entry name" value="Ntn_PGA_like"/>
    <property type="match status" value="1"/>
</dbReference>
<dbReference type="EMBL" id="CP002959">
    <property type="protein sequence ID" value="AFM12439.1"/>
    <property type="molecule type" value="Genomic_DNA"/>
</dbReference>
<dbReference type="HOGENOM" id="CLU_011790_0_1_12"/>
<dbReference type="InterPro" id="IPR023343">
    <property type="entry name" value="Penicillin_amidase_dom1"/>
</dbReference>
<evidence type="ECO:0000256" key="3">
    <source>
        <dbReference type="ARBA" id="ARBA00023145"/>
    </source>
</evidence>
<dbReference type="Gene3D" id="1.10.439.10">
    <property type="entry name" value="Penicillin Amidohydrolase, domain 1"/>
    <property type="match status" value="1"/>
</dbReference>
<proteinExistence type="inferred from homology"/>